<gene>
    <name evidence="4" type="ORF">CACET_c05030</name>
</gene>
<dbReference type="Gene3D" id="3.30.70.860">
    <property type="match status" value="1"/>
</dbReference>
<dbReference type="GO" id="GO:0005829">
    <property type="term" value="C:cytosol"/>
    <property type="evidence" value="ECO:0007669"/>
    <property type="project" value="TreeGrafter"/>
</dbReference>
<dbReference type="AlphaFoldDB" id="A0A0D8IE57"/>
<dbReference type="Pfam" id="PF04461">
    <property type="entry name" value="YajQ"/>
    <property type="match status" value="1"/>
</dbReference>
<dbReference type="InterPro" id="IPR035571">
    <property type="entry name" value="UPF0234-like_C"/>
</dbReference>
<dbReference type="InterPro" id="IPR007551">
    <property type="entry name" value="YajQ/Smlt4090-like"/>
</dbReference>
<evidence type="ECO:0000313" key="4">
    <source>
        <dbReference type="EMBL" id="AKL94013.1"/>
    </source>
</evidence>
<dbReference type="SUPFAM" id="SSF89963">
    <property type="entry name" value="YajQ-like"/>
    <property type="match status" value="2"/>
</dbReference>
<evidence type="ECO:0000313" key="5">
    <source>
        <dbReference type="Proteomes" id="UP000035704"/>
    </source>
</evidence>
<evidence type="ECO:0000256" key="3">
    <source>
        <dbReference type="HAMAP-Rule" id="MF_00632"/>
    </source>
</evidence>
<protein>
    <recommendedName>
        <fullName evidence="3">Nucleotide-binding protein CACET_c05030</fullName>
    </recommendedName>
</protein>
<comment type="function">
    <text evidence="3">Nucleotide-binding protein.</text>
</comment>
<name>A0A0D8IE57_9CLOT</name>
<dbReference type="PANTHER" id="PTHR30476">
    <property type="entry name" value="UPF0234 PROTEIN YAJQ"/>
    <property type="match status" value="1"/>
</dbReference>
<dbReference type="Gene3D" id="3.30.70.990">
    <property type="entry name" value="YajQ-like, domain 2"/>
    <property type="match status" value="1"/>
</dbReference>
<dbReference type="RefSeq" id="WP_044823122.1">
    <property type="nucleotide sequence ID" value="NZ_CP009687.1"/>
</dbReference>
<dbReference type="InterPro" id="IPR035570">
    <property type="entry name" value="UPF0234_N"/>
</dbReference>
<dbReference type="Proteomes" id="UP000035704">
    <property type="component" value="Chromosome"/>
</dbReference>
<dbReference type="STRING" id="84022.CACET_c05030"/>
<comment type="similarity">
    <text evidence="2 3">Belongs to the YajQ family.</text>
</comment>
<accession>A0A0D8IE57</accession>
<dbReference type="NCBIfam" id="NF003819">
    <property type="entry name" value="PRK05412.1"/>
    <property type="match status" value="1"/>
</dbReference>
<organism evidence="4 5">
    <name type="scientific">Clostridium aceticum</name>
    <dbReference type="NCBI Taxonomy" id="84022"/>
    <lineage>
        <taxon>Bacteria</taxon>
        <taxon>Bacillati</taxon>
        <taxon>Bacillota</taxon>
        <taxon>Clostridia</taxon>
        <taxon>Eubacteriales</taxon>
        <taxon>Clostridiaceae</taxon>
        <taxon>Clostridium</taxon>
    </lineage>
</organism>
<dbReference type="HAMAP" id="MF_00632">
    <property type="entry name" value="UPF0234"/>
    <property type="match status" value="1"/>
</dbReference>
<dbReference type="GO" id="GO:0000166">
    <property type="term" value="F:nucleotide binding"/>
    <property type="evidence" value="ECO:0007669"/>
    <property type="project" value="UniProtKB-UniRule"/>
</dbReference>
<reference evidence="4 5" key="1">
    <citation type="submission" date="2014-10" db="EMBL/GenBank/DDBJ databases">
        <title>Genome sequence of Clostridium aceticum DSM 1496.</title>
        <authorList>
            <person name="Poehlein A."/>
            <person name="Schiel-Bengelsdorf B."/>
            <person name="Gottschalk G."/>
            <person name="Duerre P."/>
            <person name="Daniel R."/>
        </authorList>
    </citation>
    <scope>NUCLEOTIDE SEQUENCE [LARGE SCALE GENOMIC DNA]</scope>
    <source>
        <strain evidence="4 5">DSM 1496</strain>
    </source>
</reference>
<dbReference type="EMBL" id="CP009687">
    <property type="protein sequence ID" value="AKL94013.1"/>
    <property type="molecule type" value="Genomic_DNA"/>
</dbReference>
<dbReference type="PANTHER" id="PTHR30476:SF0">
    <property type="entry name" value="UPF0234 PROTEIN YAJQ"/>
    <property type="match status" value="1"/>
</dbReference>
<evidence type="ECO:0000256" key="1">
    <source>
        <dbReference type="ARBA" id="ARBA00022741"/>
    </source>
</evidence>
<dbReference type="InterPro" id="IPR036183">
    <property type="entry name" value="YajQ-like_sf"/>
</dbReference>
<keyword evidence="5" id="KW-1185">Reference proteome</keyword>
<sequence length="164" mass="18351">MAAKDSSFDIVSEVDMQEVTNALTQTEKEIAQRFDFKGSNTTVEKNDDEVVIVTSDDFKLRNVVDIFQSKLAKRNVSLKALDYKKPESSLGGRMKQVIKIKQGISQEEAKKITTLIKGLKVKVQASVQGDVVRVSGKNRDDLQAVIQALKNADLPMNLQFTNYR</sequence>
<evidence type="ECO:0000256" key="2">
    <source>
        <dbReference type="ARBA" id="ARBA00093450"/>
    </source>
</evidence>
<dbReference type="CDD" id="cd11740">
    <property type="entry name" value="YajQ_like"/>
    <property type="match status" value="1"/>
</dbReference>
<dbReference type="PATRIC" id="fig|84022.5.peg.1590"/>
<dbReference type="KEGG" id="cace:CACET_c05030"/>
<proteinExistence type="inferred from homology"/>
<keyword evidence="1 3" id="KW-0547">Nucleotide-binding</keyword>
<dbReference type="OrthoDB" id="9801447at2"/>